<name>A0A9P3BCY9_9EURO</name>
<dbReference type="RefSeq" id="XP_043159863.1">
    <property type="nucleotide sequence ID" value="XM_043303928.1"/>
</dbReference>
<comment type="caution">
    <text evidence="2">The sequence shown here is derived from an EMBL/GenBank/DDBJ whole genome shotgun (WGS) entry which is preliminary data.</text>
</comment>
<sequence>MAVEDGMEENKEVKELTITRGEPGVPRPGDNPAISTEAKYECWLAAISFQAQSFQNDGHSSGQQSAAKPASLDFGLHYPGRVWSLESGVSLEENGDSRRAASGMPKRSEARGDGRTHTRPFAFGWGSNPRS</sequence>
<feature type="compositionally biased region" description="Basic and acidic residues" evidence="1">
    <location>
        <begin position="8"/>
        <end position="17"/>
    </location>
</feature>
<dbReference type="EMBL" id="BHVY01000005">
    <property type="protein sequence ID" value="GIJ89117.1"/>
    <property type="molecule type" value="Genomic_DNA"/>
</dbReference>
<evidence type="ECO:0000256" key="1">
    <source>
        <dbReference type="SAM" id="MobiDB-lite"/>
    </source>
</evidence>
<keyword evidence="3" id="KW-1185">Reference proteome</keyword>
<feature type="region of interest" description="Disordered" evidence="1">
    <location>
        <begin position="89"/>
        <end position="131"/>
    </location>
</feature>
<dbReference type="OrthoDB" id="10569982at2759"/>
<evidence type="ECO:0000313" key="3">
    <source>
        <dbReference type="Proteomes" id="UP001043456"/>
    </source>
</evidence>
<dbReference type="GeneID" id="67006656"/>
<accession>A0A9P3BCY9</accession>
<feature type="compositionally biased region" description="Basic and acidic residues" evidence="1">
    <location>
        <begin position="106"/>
        <end position="116"/>
    </location>
</feature>
<organism evidence="2 3">
    <name type="scientific">Aspergillus pseudoviridinutans</name>
    <dbReference type="NCBI Taxonomy" id="1517512"/>
    <lineage>
        <taxon>Eukaryota</taxon>
        <taxon>Fungi</taxon>
        <taxon>Dikarya</taxon>
        <taxon>Ascomycota</taxon>
        <taxon>Pezizomycotina</taxon>
        <taxon>Eurotiomycetes</taxon>
        <taxon>Eurotiomycetidae</taxon>
        <taxon>Eurotiales</taxon>
        <taxon>Aspergillaceae</taxon>
        <taxon>Aspergillus</taxon>
        <taxon>Aspergillus subgen. Fumigati</taxon>
    </lineage>
</organism>
<dbReference type="AlphaFoldDB" id="A0A9P3BCY9"/>
<dbReference type="Proteomes" id="UP001043456">
    <property type="component" value="Unassembled WGS sequence"/>
</dbReference>
<protein>
    <submittedName>
        <fullName evidence="2">Uncharacterized protein</fullName>
    </submittedName>
</protein>
<proteinExistence type="predicted"/>
<reference evidence="2 3" key="1">
    <citation type="submission" date="2018-10" db="EMBL/GenBank/DDBJ databases">
        <title>Pan-genome distribution and transcriptional activeness of fungal secondary metabolism genes in Aspergillus section Fumigati.</title>
        <authorList>
            <person name="Takahashi H."/>
            <person name="Umemura M."/>
            <person name="Ninomiya A."/>
            <person name="Kusuya Y."/>
            <person name="Urayama S."/>
            <person name="Shimizu M."/>
            <person name="Watanabe A."/>
            <person name="Kamei K."/>
            <person name="Yaguchi T."/>
            <person name="Hagiwara D."/>
        </authorList>
    </citation>
    <scope>NUCLEOTIDE SEQUENCE [LARGE SCALE GENOMIC DNA]</scope>
    <source>
        <strain evidence="2 3">IFM 55266</strain>
    </source>
</reference>
<evidence type="ECO:0000313" key="2">
    <source>
        <dbReference type="EMBL" id="GIJ89117.1"/>
    </source>
</evidence>
<gene>
    <name evidence="2" type="ORF">Asppvi_008046</name>
</gene>
<feature type="region of interest" description="Disordered" evidence="1">
    <location>
        <begin position="1"/>
        <end position="34"/>
    </location>
</feature>